<reference evidence="8 9" key="1">
    <citation type="submission" date="2024-02" db="EMBL/GenBank/DDBJ databases">
        <title>Genome and pathogenicity analysis of Helicobacter mastomyrinus isolated from mice.</title>
        <authorList>
            <person name="Zhu L."/>
        </authorList>
    </citation>
    <scope>NUCLEOTIDE SEQUENCE [LARGE SCALE GENOMIC DNA]</scope>
    <source>
        <strain evidence="8 9">Hm-17</strain>
    </source>
</reference>
<organism evidence="8 9">
    <name type="scientific">Helicobacter mastomyrinus</name>
    <dbReference type="NCBI Taxonomy" id="287948"/>
    <lineage>
        <taxon>Bacteria</taxon>
        <taxon>Pseudomonadati</taxon>
        <taxon>Campylobacterota</taxon>
        <taxon>Epsilonproteobacteria</taxon>
        <taxon>Campylobacterales</taxon>
        <taxon>Helicobacteraceae</taxon>
        <taxon>Helicobacter</taxon>
    </lineage>
</organism>
<dbReference type="PROSITE" id="PS52015">
    <property type="entry name" value="TONB_CTD"/>
    <property type="match status" value="1"/>
</dbReference>
<accession>A0ABZ3F359</accession>
<dbReference type="EMBL" id="CP145316">
    <property type="protein sequence ID" value="XAM17543.1"/>
    <property type="molecule type" value="Genomic_DNA"/>
</dbReference>
<keyword evidence="2 6" id="KW-0812">Transmembrane</keyword>
<protein>
    <submittedName>
        <fullName evidence="8">TonB family protein</fullName>
    </submittedName>
</protein>
<comment type="subcellular location">
    <subcellularLocation>
        <location evidence="1">Membrane</location>
        <topology evidence="1">Single-pass membrane protein</topology>
    </subcellularLocation>
</comment>
<evidence type="ECO:0000259" key="7">
    <source>
        <dbReference type="PROSITE" id="PS52015"/>
    </source>
</evidence>
<dbReference type="InterPro" id="IPR006260">
    <property type="entry name" value="TonB/TolA_C"/>
</dbReference>
<dbReference type="Gene3D" id="3.30.1150.10">
    <property type="match status" value="1"/>
</dbReference>
<keyword evidence="4 6" id="KW-0472">Membrane</keyword>
<dbReference type="SUPFAM" id="SSF74653">
    <property type="entry name" value="TolA/TonB C-terminal domain"/>
    <property type="match status" value="1"/>
</dbReference>
<dbReference type="NCBIfam" id="TIGR01352">
    <property type="entry name" value="tonB_Cterm"/>
    <property type="match status" value="1"/>
</dbReference>
<proteinExistence type="predicted"/>
<evidence type="ECO:0000313" key="9">
    <source>
        <dbReference type="Proteomes" id="UP001434737"/>
    </source>
</evidence>
<feature type="region of interest" description="Disordered" evidence="5">
    <location>
        <begin position="58"/>
        <end position="89"/>
    </location>
</feature>
<keyword evidence="3 6" id="KW-1133">Transmembrane helix</keyword>
<dbReference type="Pfam" id="PF03544">
    <property type="entry name" value="TonB_C"/>
    <property type="match status" value="1"/>
</dbReference>
<evidence type="ECO:0000256" key="3">
    <source>
        <dbReference type="ARBA" id="ARBA00022989"/>
    </source>
</evidence>
<evidence type="ECO:0000313" key="8">
    <source>
        <dbReference type="EMBL" id="XAM17543.1"/>
    </source>
</evidence>
<evidence type="ECO:0000256" key="6">
    <source>
        <dbReference type="SAM" id="Phobius"/>
    </source>
</evidence>
<name>A0ABZ3F359_9HELI</name>
<evidence type="ECO:0000256" key="2">
    <source>
        <dbReference type="ARBA" id="ARBA00022692"/>
    </source>
</evidence>
<evidence type="ECO:0000256" key="4">
    <source>
        <dbReference type="ARBA" id="ARBA00023136"/>
    </source>
</evidence>
<evidence type="ECO:0000256" key="5">
    <source>
        <dbReference type="SAM" id="MobiDB-lite"/>
    </source>
</evidence>
<feature type="domain" description="TonB C-terminal" evidence="7">
    <location>
        <begin position="130"/>
        <end position="219"/>
    </location>
</feature>
<dbReference type="RefSeq" id="WP_343353201.1">
    <property type="nucleotide sequence ID" value="NZ_CP145316.1"/>
</dbReference>
<dbReference type="Proteomes" id="UP001434737">
    <property type="component" value="Chromosome"/>
</dbReference>
<gene>
    <name evidence="8" type="ORF">V3I05_07595</name>
</gene>
<dbReference type="InterPro" id="IPR037682">
    <property type="entry name" value="TonB_C"/>
</dbReference>
<feature type="transmembrane region" description="Helical" evidence="6">
    <location>
        <begin position="12"/>
        <end position="34"/>
    </location>
</feature>
<sequence length="219" mass="24406">MSKKALERKEQFSTIFAFCLAGAVYVVGLIGYFWNTHRVIPASEASITHLSLSHFTTTGQDSPKAAQALPPKQKPQKQHKRIDNKSIAKPEQIRTQEGDIIEESILTRQEQNAQSQQSIASQASSAGEMDAYMKHVYEVIAKHYALTQRLKGYKKGEVKLAFKIDMSGVVFDIQVISSSGYAEIDNAAVKTLQGISKDLKKPNKIYTMSITLHYGNKNK</sequence>
<keyword evidence="9" id="KW-1185">Reference proteome</keyword>
<evidence type="ECO:0000256" key="1">
    <source>
        <dbReference type="ARBA" id="ARBA00004167"/>
    </source>
</evidence>